<accession>A0ABQ8P7W2</accession>
<name>A0ABQ8P7W2_9CRYT</name>
<dbReference type="EMBL" id="JAPCXB010000058">
    <property type="protein sequence ID" value="KAJ1611493.1"/>
    <property type="molecule type" value="Genomic_DNA"/>
</dbReference>
<keyword evidence="1" id="KW-0472">Membrane</keyword>
<comment type="caution">
    <text evidence="1">The sequence shown here is derived from an EMBL/GenBank/DDBJ whole genome shotgun (WGS) entry which is preliminary data.</text>
</comment>
<dbReference type="Proteomes" id="UP001071777">
    <property type="component" value="Unassembled WGS sequence"/>
</dbReference>
<sequence>MILSIEQVIGYFDSNSDIDIRSVVDDDKKDVGNINFSHEKFYGNEIKLFDDLHIASIINNNKIFIYNISKALFPWRCADEQFRSSTITSIFNLSLPFTPTCNCGLFFDKDTSILTISVSSNKGILHFITILVSGKYEYSLSIQSTRTLNTDLPDLKFITPLTNTLLFINSESGFFGAILCNKTTTGDFSPLFSIEDLSTKVLDVSAFLIVKRVVINRDTEHIYLITFSQKNKDLSLLLVVINLSKKSVCVTFIDRASGFPTMDGFVNNPILSLVNDTDVFLILINNTIYLYRIVNLEDFSSKKEMNLKYVRHFDLRFEQNKEDRSVFSTQIFCSKSDIYVARVVIPDNACSYDTYLPVYEVQKICLEDSISNTTMNTDNMDDPEIIWSQGAQMVYYDGIDYDKLKFRMGLSNVEFSDVDNLTSSIFSIIFKECPSKIVLDMAFLRYLKLLKNIILLNFKAEPQKKLLDALNSTNRIEGLAVLIRTIYLNFEDQLIESSFEGHCENKFDREKIFCLVAPFILFINYFKAIGSCCIRIFSNRDEIFILSPISISTISNLSEWGFNGISSLNPYKKYSSFYLPFDIIGHYLEFKYILWTFMCKVKNCSVKRHILDLFDLYSRRGVECKAIVLSIIMELSELLSNKIKFLNKINCIYPQKSDLLYDISMMHYDAWMQQFTPDQFNDIIQDINESIIYISLRNGDFVLSFAEKTLKANLSSDFHQLSDRDFCYNRDMETSNLEFTELIKIKNVIFILDIYLNTTKGVLKYFIWKQITQSANSGRSCGFELTSKLFYEEVSFLNVGKYMTSCKPGLIYYNGMLENNFLSVNCERGPDHILLIDQIYKIYKYYSSICKFFASDFFFDSTAKLLSTYIRSSSLFWESFLDDFCYKFAKYEENIQQVDLIYDYIEDHIFNGCLSHNLARYIFHLIKLIPYKKNTSHLSHLILNKFLSDIHLVDEVIELIKPEVNEDQLFMIKGLSSRNNKIIYFVSLVFKLFDQSINRVYYNSIYINLLEISINIFCTPIIDCSPNQKMLINHMHRKYLIQYIYLEDNISYEKMANLINKSLVCCDSKYEKMLFLTTLWVKHYLSIKARYDGEGFHAISSAISGFDADEFYSLLIKIFWKKLKQFRKINIAASSELPQTVIFITQAIYNFFLNNWKKEKRHQEIFTLAYINSLARYHELISSTDRMEIVFPYNWYEFICRYESQEMDSLHIFGEVFESLRGLFNYMNFNHQITNVSESLNVIISSLNTYSIYSKIHISKESSNQRHAGNSICIPNFFFDIELPIMDFREKCTLETNLTVTYLPSPAYISYLKWYLIGVRRLFIQSSLGIELYQYFNHYGKYLDNYKFYLEQNGVYFKSVFNLQLPGSENLANFLSISMNEVIYYLILHGHFETSYRLIEVASQFLEAYDQVLPLNGGLVALSNPLLKARSESMYKTIGFWLFTYCLYLSNNTNYLNSLIDCDGFLLKTKGGMKKHSFDSSGLKITTLENIVLKSIMHRNSSISNGVDYSSFDANVNFWNLLLGRLGDSPYFLHGVFISILISRTFYSTDGSIGSTFISSLPNELLRIYNDPEYLVNVVRGYPISNNSKLNVFMKVIEDLINFNFIEDTLMLITVLNNQVELPIYFIAKIRYMIRLFDKINESNFSKKLESIMLQ</sequence>
<evidence type="ECO:0000313" key="2">
    <source>
        <dbReference type="Proteomes" id="UP001071777"/>
    </source>
</evidence>
<organism evidence="1 2">
    <name type="scientific">Cryptosporidium canis</name>
    <dbReference type="NCBI Taxonomy" id="195482"/>
    <lineage>
        <taxon>Eukaryota</taxon>
        <taxon>Sar</taxon>
        <taxon>Alveolata</taxon>
        <taxon>Apicomplexa</taxon>
        <taxon>Conoidasida</taxon>
        <taxon>Coccidia</taxon>
        <taxon>Eucoccidiorida</taxon>
        <taxon>Eimeriorina</taxon>
        <taxon>Cryptosporidiidae</taxon>
        <taxon>Cryptosporidium</taxon>
    </lineage>
</organism>
<keyword evidence="2" id="KW-1185">Reference proteome</keyword>
<reference evidence="1" key="1">
    <citation type="submission" date="2022-10" db="EMBL/GenBank/DDBJ databases">
        <title>Adaptive evolution leads to modifications in subtelomeric GC content in a zoonotic Cryptosporidium species.</title>
        <authorList>
            <person name="Li J."/>
            <person name="Feng Y."/>
            <person name="Xiao L."/>
        </authorList>
    </citation>
    <scope>NUCLEOTIDE SEQUENCE</scope>
    <source>
        <strain evidence="1">25894</strain>
    </source>
</reference>
<proteinExistence type="predicted"/>
<gene>
    <name evidence="1" type="ORF">OJ252_1526</name>
</gene>
<keyword evidence="1" id="KW-0812">Transmembrane</keyword>
<evidence type="ECO:0000313" key="1">
    <source>
        <dbReference type="EMBL" id="KAJ1611493.1"/>
    </source>
</evidence>
<protein>
    <submittedName>
        <fullName evidence="1">Transmembrane domain-containing protein</fullName>
    </submittedName>
</protein>